<keyword evidence="4" id="KW-1185">Reference proteome</keyword>
<keyword evidence="1" id="KW-1133">Transmembrane helix</keyword>
<organism evidence="3 4">
    <name type="scientific">Pelotomaculum schinkii</name>
    <dbReference type="NCBI Taxonomy" id="78350"/>
    <lineage>
        <taxon>Bacteria</taxon>
        <taxon>Bacillati</taxon>
        <taxon>Bacillota</taxon>
        <taxon>Clostridia</taxon>
        <taxon>Eubacteriales</taxon>
        <taxon>Desulfotomaculaceae</taxon>
        <taxon>Pelotomaculum</taxon>
    </lineage>
</organism>
<keyword evidence="3" id="KW-0378">Hydrolase</keyword>
<feature type="domain" description="M23ase beta-sheet core" evidence="2">
    <location>
        <begin position="128"/>
        <end position="223"/>
    </location>
</feature>
<dbReference type="Pfam" id="PF01551">
    <property type="entry name" value="Peptidase_M23"/>
    <property type="match status" value="1"/>
</dbReference>
<feature type="transmembrane region" description="Helical" evidence="1">
    <location>
        <begin position="21"/>
        <end position="38"/>
    </location>
</feature>
<keyword evidence="1" id="KW-0812">Transmembrane</keyword>
<gene>
    <name evidence="3" type="primary">mepM_1</name>
    <name evidence="3" type="ORF">Psch_00860</name>
</gene>
<dbReference type="EMBL" id="QFGA01000001">
    <property type="protein sequence ID" value="TEB07313.1"/>
    <property type="molecule type" value="Genomic_DNA"/>
</dbReference>
<dbReference type="InterPro" id="IPR016047">
    <property type="entry name" value="M23ase_b-sheet_dom"/>
</dbReference>
<evidence type="ECO:0000259" key="2">
    <source>
        <dbReference type="Pfam" id="PF01551"/>
    </source>
</evidence>
<evidence type="ECO:0000313" key="3">
    <source>
        <dbReference type="EMBL" id="TEB07313.1"/>
    </source>
</evidence>
<dbReference type="CDD" id="cd12797">
    <property type="entry name" value="M23_peptidase"/>
    <property type="match status" value="1"/>
</dbReference>
<evidence type="ECO:0000256" key="1">
    <source>
        <dbReference type="SAM" id="Phobius"/>
    </source>
</evidence>
<comment type="caution">
    <text evidence="3">The sequence shown here is derived from an EMBL/GenBank/DDBJ whole genome shotgun (WGS) entry which is preliminary data.</text>
</comment>
<evidence type="ECO:0000313" key="4">
    <source>
        <dbReference type="Proteomes" id="UP000298324"/>
    </source>
</evidence>
<protein>
    <submittedName>
        <fullName evidence="3">Murein DD-endopeptidase MepM</fullName>
        <ecNumber evidence="3">3.4.24.-</ecNumber>
    </submittedName>
</protein>
<name>A0A4Y7REV0_9FIRM</name>
<dbReference type="Gene3D" id="2.70.70.10">
    <property type="entry name" value="Glucose Permease (Domain IIA)"/>
    <property type="match status" value="1"/>
</dbReference>
<dbReference type="PANTHER" id="PTHR21666">
    <property type="entry name" value="PEPTIDASE-RELATED"/>
    <property type="match status" value="1"/>
</dbReference>
<dbReference type="AlphaFoldDB" id="A0A4Y7REV0"/>
<dbReference type="Proteomes" id="UP000298324">
    <property type="component" value="Unassembled WGS sequence"/>
</dbReference>
<accession>A0A4Y7REV0</accession>
<reference evidence="3 4" key="1">
    <citation type="journal article" date="2018" name="Environ. Microbiol.">
        <title>Novel energy conservation strategies and behaviour of Pelotomaculum schinkii driving syntrophic propionate catabolism.</title>
        <authorList>
            <person name="Hidalgo-Ahumada C.A.P."/>
            <person name="Nobu M.K."/>
            <person name="Narihiro T."/>
            <person name="Tamaki H."/>
            <person name="Liu W.T."/>
            <person name="Kamagata Y."/>
            <person name="Stams A.J.M."/>
            <person name="Imachi H."/>
            <person name="Sousa D.Z."/>
        </authorList>
    </citation>
    <scope>NUCLEOTIDE SEQUENCE [LARGE SCALE GENOMIC DNA]</scope>
    <source>
        <strain evidence="3 4">HH</strain>
    </source>
</reference>
<dbReference type="EC" id="3.4.24.-" evidence="3"/>
<dbReference type="InterPro" id="IPR050570">
    <property type="entry name" value="Cell_wall_metabolism_enzyme"/>
</dbReference>
<keyword evidence="1" id="KW-0472">Membrane</keyword>
<sequence length="229" mass="25180">MSTYRPPHWKKPKRVIYKSHGLFRIFAALLILVVFLALKETANPWGVEARETLKGVLTTEWNYQPVFDRVVQFGLEIASTDWPLLSNPQPVISKNGLTAAPESLQVPVSGQVVRGYGMVTDPIDNMERFHSGIDIAAPVGSPVRAVQDGTVQRLGDSPELGKYILIEHAQGSFSFYGELARLTVEEGQSVQAGQVIGEVGTAGDIPGGGLHFEMRENNKLIDPLTRLQF</sequence>
<dbReference type="PANTHER" id="PTHR21666:SF270">
    <property type="entry name" value="MUREIN HYDROLASE ACTIVATOR ENVC"/>
    <property type="match status" value="1"/>
</dbReference>
<proteinExistence type="predicted"/>
<dbReference type="GO" id="GO:0004222">
    <property type="term" value="F:metalloendopeptidase activity"/>
    <property type="evidence" value="ECO:0007669"/>
    <property type="project" value="TreeGrafter"/>
</dbReference>
<dbReference type="InterPro" id="IPR011055">
    <property type="entry name" value="Dup_hybrid_motif"/>
</dbReference>
<dbReference type="SUPFAM" id="SSF51261">
    <property type="entry name" value="Duplicated hybrid motif"/>
    <property type="match status" value="1"/>
</dbReference>